<dbReference type="OrthoDB" id="3203775at2759"/>
<evidence type="ECO:0000259" key="1">
    <source>
        <dbReference type="Pfam" id="PF20152"/>
    </source>
</evidence>
<dbReference type="AlphaFoldDB" id="A0A8H5GD93"/>
<proteinExistence type="predicted"/>
<accession>A0A8H5GD93</accession>
<comment type="caution">
    <text evidence="2">The sequence shown here is derived from an EMBL/GenBank/DDBJ whole genome shotgun (WGS) entry which is preliminary data.</text>
</comment>
<protein>
    <recommendedName>
        <fullName evidence="1">DUF6534 domain-containing protein</fullName>
    </recommendedName>
</protein>
<evidence type="ECO:0000313" key="3">
    <source>
        <dbReference type="Proteomes" id="UP000518752"/>
    </source>
</evidence>
<reference evidence="2 3" key="1">
    <citation type="journal article" date="2020" name="ISME J.">
        <title>Uncovering the hidden diversity of litter-decomposition mechanisms in mushroom-forming fungi.</title>
        <authorList>
            <person name="Floudas D."/>
            <person name="Bentzer J."/>
            <person name="Ahren D."/>
            <person name="Johansson T."/>
            <person name="Persson P."/>
            <person name="Tunlid A."/>
        </authorList>
    </citation>
    <scope>NUCLEOTIDE SEQUENCE [LARGE SCALE GENOMIC DNA]</scope>
    <source>
        <strain evidence="2 3">CBS 406.79</strain>
    </source>
</reference>
<dbReference type="InterPro" id="IPR045339">
    <property type="entry name" value="DUF6534"/>
</dbReference>
<gene>
    <name evidence="2" type="ORF">D9757_013321</name>
</gene>
<dbReference type="Proteomes" id="UP000518752">
    <property type="component" value="Unassembled WGS sequence"/>
</dbReference>
<dbReference type="EMBL" id="JAACJN010000202">
    <property type="protein sequence ID" value="KAF5362590.1"/>
    <property type="molecule type" value="Genomic_DNA"/>
</dbReference>
<evidence type="ECO:0000313" key="2">
    <source>
        <dbReference type="EMBL" id="KAF5362590.1"/>
    </source>
</evidence>
<organism evidence="2 3">
    <name type="scientific">Collybiopsis confluens</name>
    <dbReference type="NCBI Taxonomy" id="2823264"/>
    <lineage>
        <taxon>Eukaryota</taxon>
        <taxon>Fungi</taxon>
        <taxon>Dikarya</taxon>
        <taxon>Basidiomycota</taxon>
        <taxon>Agaricomycotina</taxon>
        <taxon>Agaricomycetes</taxon>
        <taxon>Agaricomycetidae</taxon>
        <taxon>Agaricales</taxon>
        <taxon>Marasmiineae</taxon>
        <taxon>Omphalotaceae</taxon>
        <taxon>Collybiopsis</taxon>
    </lineage>
</organism>
<feature type="domain" description="DUF6534" evidence="1">
    <location>
        <begin position="84"/>
        <end position="204"/>
    </location>
</feature>
<keyword evidence="3" id="KW-1185">Reference proteome</keyword>
<name>A0A8H5GD93_9AGAR</name>
<sequence length="251" mass="27643">MATLLLATSITSMLYAVIIKETWFYFKTFPQDRLILKIHVGLVVLGDTASLVGTRVLELPDIQIFCSDSELALLDIQPVADGLGDVFISLALVWQLFSIKTSFSQTEGYALIDICTFDSLPLLGSTIKRLIRQIVQTGSASSIIAICTLIAFLKGNSSNGKLSLLKWRKQGLTYRSHYVVEALLAYLLEKIYVLTLLTNLNMRKLSHANTPFSGDEEMGKKSARINPAVTVDAIQPPSTATRTPISTLIQM</sequence>
<dbReference type="Pfam" id="PF20152">
    <property type="entry name" value="DUF6534"/>
    <property type="match status" value="1"/>
</dbReference>